<accession>A0A5N5TEM5</accession>
<dbReference type="EMBL" id="SEYY01002714">
    <property type="protein sequence ID" value="KAB7504629.1"/>
    <property type="molecule type" value="Genomic_DNA"/>
</dbReference>
<evidence type="ECO:0000256" key="1">
    <source>
        <dbReference type="ARBA" id="ARBA00009500"/>
    </source>
</evidence>
<dbReference type="SMART" id="SM00093">
    <property type="entry name" value="SERPIN"/>
    <property type="match status" value="1"/>
</dbReference>
<dbReference type="InterPro" id="IPR000215">
    <property type="entry name" value="Serpin_fam"/>
</dbReference>
<comment type="similarity">
    <text evidence="1 2">Belongs to the serpin family.</text>
</comment>
<organism evidence="4 5">
    <name type="scientific">Armadillidium nasatum</name>
    <dbReference type="NCBI Taxonomy" id="96803"/>
    <lineage>
        <taxon>Eukaryota</taxon>
        <taxon>Metazoa</taxon>
        <taxon>Ecdysozoa</taxon>
        <taxon>Arthropoda</taxon>
        <taxon>Crustacea</taxon>
        <taxon>Multicrustacea</taxon>
        <taxon>Malacostraca</taxon>
        <taxon>Eumalacostraca</taxon>
        <taxon>Peracarida</taxon>
        <taxon>Isopoda</taxon>
        <taxon>Oniscidea</taxon>
        <taxon>Crinocheta</taxon>
        <taxon>Armadillidiidae</taxon>
        <taxon>Armadillidium</taxon>
    </lineage>
</organism>
<dbReference type="InterPro" id="IPR023796">
    <property type="entry name" value="Serpin_dom"/>
</dbReference>
<dbReference type="SUPFAM" id="SSF56574">
    <property type="entry name" value="Serpins"/>
    <property type="match status" value="1"/>
</dbReference>
<dbReference type="Pfam" id="PF00079">
    <property type="entry name" value="Serpin"/>
    <property type="match status" value="1"/>
</dbReference>
<reference evidence="4 5" key="1">
    <citation type="journal article" date="2019" name="PLoS Biol.">
        <title>Sex chromosomes control vertical transmission of feminizing Wolbachia symbionts in an isopod.</title>
        <authorList>
            <person name="Becking T."/>
            <person name="Chebbi M.A."/>
            <person name="Giraud I."/>
            <person name="Moumen B."/>
            <person name="Laverre T."/>
            <person name="Caubet Y."/>
            <person name="Peccoud J."/>
            <person name="Gilbert C."/>
            <person name="Cordaux R."/>
        </authorList>
    </citation>
    <scope>NUCLEOTIDE SEQUENCE [LARGE SCALE GENOMIC DNA]</scope>
    <source>
        <strain evidence="4">ANa2</strain>
        <tissue evidence="4">Whole body excluding digestive tract and cuticle</tissue>
    </source>
</reference>
<feature type="domain" description="Serpin" evidence="3">
    <location>
        <begin position="1"/>
        <end position="197"/>
    </location>
</feature>
<dbReference type="Gene3D" id="2.30.39.10">
    <property type="entry name" value="Alpha-1-antitrypsin, domain 1"/>
    <property type="match status" value="1"/>
</dbReference>
<sequence>MELGMITFEKSLTHEGTFNTGTENITISMMLTKRFVPYIFDRKNVVELISLPYKNGHYSMWNRKSLQDVEKNLHLNELKSLINKMEYKELEIKIPRMKLELEINLTEDLKALGISQIFDSGADFGRLTSKAGMFVSDIIHKAVLEVTEEGTTAAAVASGKIQEKSLPGEFYLDEPSLIFIRDNKIGSLLFWTRVMKA</sequence>
<dbReference type="GO" id="GO:0005615">
    <property type="term" value="C:extracellular space"/>
    <property type="evidence" value="ECO:0007669"/>
    <property type="project" value="InterPro"/>
</dbReference>
<dbReference type="AlphaFoldDB" id="A0A5N5TEM5"/>
<dbReference type="InterPro" id="IPR036186">
    <property type="entry name" value="Serpin_sf"/>
</dbReference>
<name>A0A5N5TEM5_9CRUS</name>
<dbReference type="PANTHER" id="PTHR11461">
    <property type="entry name" value="SERINE PROTEASE INHIBITOR, SERPIN"/>
    <property type="match status" value="1"/>
</dbReference>
<protein>
    <submittedName>
        <fullName evidence="4">Serpin B11</fullName>
    </submittedName>
</protein>
<comment type="caution">
    <text evidence="4">The sequence shown here is derived from an EMBL/GenBank/DDBJ whole genome shotgun (WGS) entry which is preliminary data.</text>
</comment>
<proteinExistence type="inferred from homology"/>
<dbReference type="Gene3D" id="6.20.40.10">
    <property type="match status" value="1"/>
</dbReference>
<evidence type="ECO:0000313" key="5">
    <source>
        <dbReference type="Proteomes" id="UP000326759"/>
    </source>
</evidence>
<dbReference type="InterPro" id="IPR042185">
    <property type="entry name" value="Serpin_sf_2"/>
</dbReference>
<evidence type="ECO:0000256" key="2">
    <source>
        <dbReference type="RuleBase" id="RU000411"/>
    </source>
</evidence>
<evidence type="ECO:0000259" key="3">
    <source>
        <dbReference type="SMART" id="SM00093"/>
    </source>
</evidence>
<gene>
    <name evidence="4" type="primary">SERPINB11</name>
    <name evidence="4" type="ORF">Anas_11936</name>
</gene>
<dbReference type="OrthoDB" id="671595at2759"/>
<keyword evidence="5" id="KW-1185">Reference proteome</keyword>
<evidence type="ECO:0000313" key="4">
    <source>
        <dbReference type="EMBL" id="KAB7504629.1"/>
    </source>
</evidence>
<dbReference type="PANTHER" id="PTHR11461:SF211">
    <property type="entry name" value="GH10112P-RELATED"/>
    <property type="match status" value="1"/>
</dbReference>
<dbReference type="Proteomes" id="UP000326759">
    <property type="component" value="Unassembled WGS sequence"/>
</dbReference>
<dbReference type="GO" id="GO:0004867">
    <property type="term" value="F:serine-type endopeptidase inhibitor activity"/>
    <property type="evidence" value="ECO:0007669"/>
    <property type="project" value="InterPro"/>
</dbReference>